<dbReference type="SUPFAM" id="SSF52980">
    <property type="entry name" value="Restriction endonuclease-like"/>
    <property type="match status" value="1"/>
</dbReference>
<feature type="domain" description="DUF559" evidence="1">
    <location>
        <begin position="7"/>
        <end position="118"/>
    </location>
</feature>
<reference evidence="2 3" key="1">
    <citation type="journal article" date="2016" name="Nat. Commun.">
        <title>Thousands of microbial genomes shed light on interconnected biogeochemical processes in an aquifer system.</title>
        <authorList>
            <person name="Anantharaman K."/>
            <person name="Brown C.T."/>
            <person name="Hug L.A."/>
            <person name="Sharon I."/>
            <person name="Castelle C.J."/>
            <person name="Probst A.J."/>
            <person name="Thomas B.C."/>
            <person name="Singh A."/>
            <person name="Wilkins M.J."/>
            <person name="Karaoz U."/>
            <person name="Brodie E.L."/>
            <person name="Williams K.H."/>
            <person name="Hubbard S.S."/>
            <person name="Banfield J.F."/>
        </authorList>
    </citation>
    <scope>NUCLEOTIDE SEQUENCE [LARGE SCALE GENOMIC DNA]</scope>
</reference>
<gene>
    <name evidence="2" type="ORF">A2519_11125</name>
</gene>
<evidence type="ECO:0000313" key="3">
    <source>
        <dbReference type="Proteomes" id="UP000179243"/>
    </source>
</evidence>
<dbReference type="InterPro" id="IPR047216">
    <property type="entry name" value="Endonuclease_DUF559_bact"/>
</dbReference>
<protein>
    <recommendedName>
        <fullName evidence="1">DUF559 domain-containing protein</fullName>
    </recommendedName>
</protein>
<organism evidence="2 3">
    <name type="scientific">Candidatus Raymondbacteria bacterium RIFOXYD12_FULL_49_13</name>
    <dbReference type="NCBI Taxonomy" id="1817890"/>
    <lineage>
        <taxon>Bacteria</taxon>
        <taxon>Raymondiibacteriota</taxon>
    </lineage>
</organism>
<comment type="caution">
    <text evidence="2">The sequence shown here is derived from an EMBL/GenBank/DDBJ whole genome shotgun (WGS) entry which is preliminary data.</text>
</comment>
<proteinExistence type="predicted"/>
<name>A0A1F7FLU4_UNCRA</name>
<sequence length="122" mass="15022">MYKLFERAKVFARQLRNKSTAEEKIFWELVRNRRFYGEKFYRQHIIRYELGCRTRFFFADFYCFGHKLVIELDGKIHEKQKEYDMARENVLRGLGMKILRIRNEEFLDMEKVKLKVKKAIGK</sequence>
<dbReference type="InterPro" id="IPR011335">
    <property type="entry name" value="Restrct_endonuc-II-like"/>
</dbReference>
<evidence type="ECO:0000313" key="2">
    <source>
        <dbReference type="EMBL" id="OGK07442.1"/>
    </source>
</evidence>
<evidence type="ECO:0000259" key="1">
    <source>
        <dbReference type="Pfam" id="PF04480"/>
    </source>
</evidence>
<dbReference type="InterPro" id="IPR007569">
    <property type="entry name" value="DUF559"/>
</dbReference>
<dbReference type="CDD" id="cd01038">
    <property type="entry name" value="Endonuclease_DUF559"/>
    <property type="match status" value="1"/>
</dbReference>
<accession>A0A1F7FLU4</accession>
<dbReference type="AlphaFoldDB" id="A0A1F7FLU4"/>
<dbReference type="Pfam" id="PF04480">
    <property type="entry name" value="DUF559"/>
    <property type="match status" value="1"/>
</dbReference>
<dbReference type="PANTHER" id="PTHR38590">
    <property type="entry name" value="BLL0828 PROTEIN"/>
    <property type="match status" value="1"/>
</dbReference>
<dbReference type="PANTHER" id="PTHR38590:SF1">
    <property type="entry name" value="BLL0828 PROTEIN"/>
    <property type="match status" value="1"/>
</dbReference>
<dbReference type="Proteomes" id="UP000179243">
    <property type="component" value="Unassembled WGS sequence"/>
</dbReference>
<dbReference type="Gene3D" id="3.40.960.10">
    <property type="entry name" value="VSR Endonuclease"/>
    <property type="match status" value="1"/>
</dbReference>
<dbReference type="EMBL" id="MFYX01000007">
    <property type="protein sequence ID" value="OGK07442.1"/>
    <property type="molecule type" value="Genomic_DNA"/>
</dbReference>